<organism evidence="4 5">
    <name type="scientific">Terrimicrobium sacchariphilum</name>
    <dbReference type="NCBI Taxonomy" id="690879"/>
    <lineage>
        <taxon>Bacteria</taxon>
        <taxon>Pseudomonadati</taxon>
        <taxon>Verrucomicrobiota</taxon>
        <taxon>Terrimicrobiia</taxon>
        <taxon>Terrimicrobiales</taxon>
        <taxon>Terrimicrobiaceae</taxon>
        <taxon>Terrimicrobium</taxon>
    </lineage>
</organism>
<dbReference type="Gene3D" id="3.40.1190.20">
    <property type="match status" value="1"/>
</dbReference>
<evidence type="ECO:0000256" key="2">
    <source>
        <dbReference type="ARBA" id="ARBA00022777"/>
    </source>
</evidence>
<dbReference type="PANTHER" id="PTHR10584">
    <property type="entry name" value="SUGAR KINASE"/>
    <property type="match status" value="1"/>
</dbReference>
<proteinExistence type="predicted"/>
<dbReference type="FunCoup" id="A0A146G5G7">
    <property type="interactions" value="104"/>
</dbReference>
<dbReference type="InParanoid" id="A0A146G5G7"/>
<comment type="caution">
    <text evidence="4">The sequence shown here is derived from an EMBL/GenBank/DDBJ whole genome shotgun (WGS) entry which is preliminary data.</text>
</comment>
<sequence>MSTKGGIVAAGNWIVDKTKIIDGYPTQDSLANIELEECNNGGGPFNILCDLAKLGATFPLQGVGLIGSDAEGDWVLDHCQAVGIDTSLLCRHPTAPTSYTDVMTVRSSGRRTFFHQPGANRHLAAGHFDWSKMNARIFYLGYIGLLDALDASDPEHGTLAARVLREAGQRGFLRVVDLVSVERPDYAKVVSPALPEIDILVCNEVEAERITGHATRDDSDRHLESGLRDAALALLRGGVGRWVVIHLSEGAYARSTTGEEIWQGRVNLPKDQIAGAAGAGDAFAAGLLLGVHEGWEMPQSLQMGVCTAAASLRSASTSGGITSASESLSLGDAWGYIAFP</sequence>
<protein>
    <submittedName>
        <fullName evidence="4">Sugar or nucleoside kinase, ribokinase family</fullName>
    </submittedName>
</protein>
<gene>
    <name evidence="4" type="ORF">TSACC_21051</name>
</gene>
<dbReference type="Proteomes" id="UP000076023">
    <property type="component" value="Unassembled WGS sequence"/>
</dbReference>
<dbReference type="SUPFAM" id="SSF53613">
    <property type="entry name" value="Ribokinase-like"/>
    <property type="match status" value="1"/>
</dbReference>
<feature type="domain" description="Carbohydrate kinase PfkB" evidence="3">
    <location>
        <begin position="32"/>
        <end position="319"/>
    </location>
</feature>
<evidence type="ECO:0000313" key="5">
    <source>
        <dbReference type="Proteomes" id="UP000076023"/>
    </source>
</evidence>
<dbReference type="Pfam" id="PF00294">
    <property type="entry name" value="PfkB"/>
    <property type="match status" value="1"/>
</dbReference>
<dbReference type="EMBL" id="BDCO01000002">
    <property type="protein sequence ID" value="GAT32652.1"/>
    <property type="molecule type" value="Genomic_DNA"/>
</dbReference>
<dbReference type="GO" id="GO:0016301">
    <property type="term" value="F:kinase activity"/>
    <property type="evidence" value="ECO:0007669"/>
    <property type="project" value="UniProtKB-KW"/>
</dbReference>
<dbReference type="GO" id="GO:0005829">
    <property type="term" value="C:cytosol"/>
    <property type="evidence" value="ECO:0007669"/>
    <property type="project" value="TreeGrafter"/>
</dbReference>
<evidence type="ECO:0000259" key="3">
    <source>
        <dbReference type="Pfam" id="PF00294"/>
    </source>
</evidence>
<dbReference type="AlphaFoldDB" id="A0A146G5G7"/>
<reference evidence="5" key="1">
    <citation type="journal article" date="2017" name="Genome Announc.">
        <title>Draft Genome Sequence of Terrimicrobium sacchariphilum NM-5T, a Facultative Anaerobic Soil Bacterium of the Class Spartobacteria.</title>
        <authorList>
            <person name="Qiu Y.L."/>
            <person name="Tourlousse D.M."/>
            <person name="Matsuura N."/>
            <person name="Ohashi A."/>
            <person name="Sekiguchi Y."/>
        </authorList>
    </citation>
    <scope>NUCLEOTIDE SEQUENCE [LARGE SCALE GENOMIC DNA]</scope>
    <source>
        <strain evidence="5">NM-5</strain>
    </source>
</reference>
<name>A0A146G5G7_TERSA</name>
<keyword evidence="1" id="KW-0808">Transferase</keyword>
<dbReference type="RefSeq" id="WP_075078478.1">
    <property type="nucleotide sequence ID" value="NZ_BDCO01000002.1"/>
</dbReference>
<dbReference type="InterPro" id="IPR029056">
    <property type="entry name" value="Ribokinase-like"/>
</dbReference>
<dbReference type="PANTHER" id="PTHR10584:SF166">
    <property type="entry name" value="RIBOKINASE"/>
    <property type="match status" value="1"/>
</dbReference>
<evidence type="ECO:0000313" key="4">
    <source>
        <dbReference type="EMBL" id="GAT32652.1"/>
    </source>
</evidence>
<keyword evidence="5" id="KW-1185">Reference proteome</keyword>
<accession>A0A146G5G7</accession>
<evidence type="ECO:0000256" key="1">
    <source>
        <dbReference type="ARBA" id="ARBA00022679"/>
    </source>
</evidence>
<dbReference type="InterPro" id="IPR011611">
    <property type="entry name" value="PfkB_dom"/>
</dbReference>
<keyword evidence="2 4" id="KW-0418">Kinase</keyword>
<dbReference type="STRING" id="690879.TSACC_21051"/>
<dbReference type="OrthoDB" id="9775849at2"/>